<dbReference type="SMART" id="SM00516">
    <property type="entry name" value="SEC14"/>
    <property type="match status" value="1"/>
</dbReference>
<dbReference type="GO" id="GO:0017157">
    <property type="term" value="P:regulation of exocytosis"/>
    <property type="evidence" value="ECO:0007669"/>
    <property type="project" value="TreeGrafter"/>
</dbReference>
<dbReference type="GO" id="GO:0043001">
    <property type="term" value="P:Golgi to plasma membrane protein transport"/>
    <property type="evidence" value="ECO:0007669"/>
    <property type="project" value="TreeGrafter"/>
</dbReference>
<dbReference type="Pfam" id="PF00650">
    <property type="entry name" value="CRAL_TRIO"/>
    <property type="match status" value="1"/>
</dbReference>
<keyword evidence="8" id="KW-0479">Metal-binding</keyword>
<dbReference type="InterPro" id="IPR011074">
    <property type="entry name" value="CRAL/TRIO_N_dom"/>
</dbReference>
<dbReference type="GO" id="GO:0046872">
    <property type="term" value="F:metal ion binding"/>
    <property type="evidence" value="ECO:0007669"/>
    <property type="project" value="UniProtKB-KW"/>
</dbReference>
<feature type="domain" description="CRAL-TRIO" evidence="18">
    <location>
        <begin position="189"/>
        <end position="376"/>
    </location>
</feature>
<dbReference type="InterPro" id="IPR001251">
    <property type="entry name" value="CRAL-TRIO_dom"/>
</dbReference>
<dbReference type="GO" id="GO:0008526">
    <property type="term" value="F:phosphatidylinositol transfer activity"/>
    <property type="evidence" value="ECO:0007669"/>
    <property type="project" value="UniProtKB-UniRule"/>
</dbReference>
<dbReference type="PANTHER" id="PTHR47669">
    <property type="entry name" value="PHOSPHATIDYLINOSITOL TRANSFER PROTEIN SFH5"/>
    <property type="match status" value="1"/>
</dbReference>
<dbReference type="PROSITE" id="PS50191">
    <property type="entry name" value="CRAL_TRIO"/>
    <property type="match status" value="1"/>
</dbReference>
<feature type="compositionally biased region" description="Polar residues" evidence="17">
    <location>
        <begin position="33"/>
        <end position="47"/>
    </location>
</feature>
<feature type="region of interest" description="Disordered" evidence="17">
    <location>
        <begin position="372"/>
        <end position="482"/>
    </location>
</feature>
<dbReference type="AlphaFoldDB" id="A0A167V5F2"/>
<evidence type="ECO:0000256" key="13">
    <source>
        <dbReference type="ARBA" id="ARBA00023136"/>
    </source>
</evidence>
<dbReference type="OrthoDB" id="75724at2759"/>
<evidence type="ECO:0000256" key="3">
    <source>
        <dbReference type="ARBA" id="ARBA00006667"/>
    </source>
</evidence>
<keyword evidence="7" id="KW-0349">Heme</keyword>
<feature type="compositionally biased region" description="Low complexity" evidence="17">
    <location>
        <begin position="59"/>
        <end position="89"/>
    </location>
</feature>
<sequence length="482" mass="52769">MSFDSPTKATVLPANSGPAPTTIAESTAAKLESNVQISSVESDNMSQPGAEEVAHTPGQQQQQSQQTDEQSQPLAQQQEQQDVQPQEQPAEGASDLQQQQTEATSTAAQEDTRPDYIKSNSALQQFFESLPSILQQADHHEMWGVKLTSWDDIPTVNVLMKFLRANDGNLKLAQDQLSKALAWRKKMDPLALVNGTYSSKFAGLGYLTKYQNKTSGREEIFTWNIYGSAAKNVKETFGNLDEFIKWRVALMEMAVAELKLNEAATVIPMTGEDPYQMIQVHDYLSVSFLRMDSKIKTATKSIIEVFSTAYPELLKEKYFVNVPMVMSWVFTALKVFLAKNTVRKFHPITNGANLAREFNYCDDLPKEYGGKAPALKENADGPQLGGQPARESKIKLTPTSTTSVAAAEAEATPEANAAGEQTQAETQNADQGQAPAESSTSAAQIDSSAKDEIEQSKADDAEDARSETNEEKAAAKAADYKD</sequence>
<keyword evidence="20" id="KW-1185">Reference proteome</keyword>
<keyword evidence="11" id="KW-0408">Iron</keyword>
<dbReference type="CDD" id="cd00170">
    <property type="entry name" value="SEC14"/>
    <property type="match status" value="1"/>
</dbReference>
<evidence type="ECO:0000259" key="18">
    <source>
        <dbReference type="PROSITE" id="PS50191"/>
    </source>
</evidence>
<accession>A0A167V5F2</accession>
<evidence type="ECO:0000256" key="7">
    <source>
        <dbReference type="ARBA" id="ARBA00022617"/>
    </source>
</evidence>
<dbReference type="GO" id="GO:0032541">
    <property type="term" value="C:cortical endoplasmic reticulum"/>
    <property type="evidence" value="ECO:0007669"/>
    <property type="project" value="TreeGrafter"/>
</dbReference>
<proteinExistence type="inferred from homology"/>
<keyword evidence="10 16" id="KW-0492">Microsome</keyword>
<dbReference type="GO" id="GO:0005829">
    <property type="term" value="C:cytosol"/>
    <property type="evidence" value="ECO:0007669"/>
    <property type="project" value="TreeGrafter"/>
</dbReference>
<evidence type="ECO:0000256" key="10">
    <source>
        <dbReference type="ARBA" id="ARBA00022848"/>
    </source>
</evidence>
<name>A0A167V5F2_9EURO</name>
<dbReference type="Proteomes" id="UP000242877">
    <property type="component" value="Unassembled WGS sequence"/>
</dbReference>
<evidence type="ECO:0000256" key="2">
    <source>
        <dbReference type="ARBA" id="ARBA00004406"/>
    </source>
</evidence>
<comment type="similarity">
    <text evidence="3 16">Belongs to the SFH5 family.</text>
</comment>
<comment type="subcellular location">
    <subcellularLocation>
        <location evidence="16">Cytoplasm</location>
    </subcellularLocation>
    <subcellularLocation>
        <location evidence="2 16">Endoplasmic reticulum membrane</location>
        <topology evidence="2 16">Peripheral membrane protein</topology>
    </subcellularLocation>
    <subcellularLocation>
        <location evidence="16">Microsome membrane</location>
        <topology evidence="16">Peripheral membrane protein</topology>
    </subcellularLocation>
</comment>
<dbReference type="PANTHER" id="PTHR47669:SF1">
    <property type="entry name" value="PHOSPHATIDYLINOSITOL TRANSFER PROTEIN SFH5"/>
    <property type="match status" value="1"/>
</dbReference>
<dbReference type="InterPro" id="IPR042938">
    <property type="entry name" value="Sfh5"/>
</dbReference>
<gene>
    <name evidence="19" type="ORF">AAP_05922</name>
</gene>
<organism evidence="19 20">
    <name type="scientific">Ascosphaera apis ARSEF 7405</name>
    <dbReference type="NCBI Taxonomy" id="392613"/>
    <lineage>
        <taxon>Eukaryota</taxon>
        <taxon>Fungi</taxon>
        <taxon>Dikarya</taxon>
        <taxon>Ascomycota</taxon>
        <taxon>Pezizomycotina</taxon>
        <taxon>Eurotiomycetes</taxon>
        <taxon>Eurotiomycetidae</taxon>
        <taxon>Onygenales</taxon>
        <taxon>Ascosphaeraceae</taxon>
        <taxon>Ascosphaera</taxon>
    </lineage>
</organism>
<evidence type="ECO:0000256" key="16">
    <source>
        <dbReference type="RuleBase" id="RU367059"/>
    </source>
</evidence>
<evidence type="ECO:0000256" key="5">
    <source>
        <dbReference type="ARBA" id="ARBA00022448"/>
    </source>
</evidence>
<evidence type="ECO:0000256" key="9">
    <source>
        <dbReference type="ARBA" id="ARBA00022824"/>
    </source>
</evidence>
<keyword evidence="6 16" id="KW-0963">Cytoplasm</keyword>
<evidence type="ECO:0000256" key="12">
    <source>
        <dbReference type="ARBA" id="ARBA00023055"/>
    </source>
</evidence>
<protein>
    <recommendedName>
        <fullName evidence="4 16">Phosphatidylinositol transfer protein SFH5</fullName>
        <shortName evidence="16">PITP SFH5</shortName>
    </recommendedName>
</protein>
<keyword evidence="9 16" id="KW-0256">Endoplasmic reticulum</keyword>
<evidence type="ECO:0000256" key="14">
    <source>
        <dbReference type="ARBA" id="ARBA00024146"/>
    </source>
</evidence>
<evidence type="ECO:0000256" key="17">
    <source>
        <dbReference type="SAM" id="MobiDB-lite"/>
    </source>
</evidence>
<keyword evidence="12 16" id="KW-0445">Lipid transport</keyword>
<comment type="caution">
    <text evidence="19">The sequence shown here is derived from an EMBL/GenBank/DDBJ whole genome shotgun (WGS) entry which is preliminary data.</text>
</comment>
<evidence type="ECO:0000256" key="1">
    <source>
        <dbReference type="ARBA" id="ARBA00001970"/>
    </source>
</evidence>
<comment type="catalytic activity">
    <reaction evidence="14">
        <text>a 1,2-diacyl-sn-glycero-3-phospho-(1D-myo-inositol)(in) = a 1,2-diacyl-sn-glycero-3-phospho-(1D-myo-inositol)(out)</text>
        <dbReference type="Rhea" id="RHEA:38691"/>
        <dbReference type="ChEBI" id="CHEBI:57880"/>
    </reaction>
    <physiologicalReaction direction="left-to-right" evidence="14">
        <dbReference type="Rhea" id="RHEA:38692"/>
    </physiologicalReaction>
</comment>
<dbReference type="GO" id="GO:0005886">
    <property type="term" value="C:plasma membrane"/>
    <property type="evidence" value="ECO:0007669"/>
    <property type="project" value="TreeGrafter"/>
</dbReference>
<feature type="region of interest" description="Disordered" evidence="17">
    <location>
        <begin position="1"/>
        <end position="113"/>
    </location>
</feature>
<evidence type="ECO:0000256" key="11">
    <source>
        <dbReference type="ARBA" id="ARBA00023004"/>
    </source>
</evidence>
<keyword evidence="13 16" id="KW-0472">Membrane</keyword>
<comment type="cofactor">
    <cofactor evidence="1">
        <name>heme b</name>
        <dbReference type="ChEBI" id="CHEBI:60344"/>
    </cofactor>
</comment>
<feature type="compositionally biased region" description="Polar residues" evidence="17">
    <location>
        <begin position="419"/>
        <end position="447"/>
    </location>
</feature>
<dbReference type="Gene3D" id="3.40.525.10">
    <property type="entry name" value="CRAL-TRIO lipid binding domain"/>
    <property type="match status" value="1"/>
</dbReference>
<comment type="function">
    <text evidence="15">Non-classical phosphatidylinositol (PtdIns) transfer protein (PITP), which exhibits PtdIns-binding/transfer activity in the absence of detectable PtdCho-binding/transfer activity. Regulates PtdIns(4,5)P2 homeostasis at the plasma membrane. Heme-binding protein that may play a role in organic oxidant-induced stress responses.</text>
</comment>
<dbReference type="SUPFAM" id="SSF46938">
    <property type="entry name" value="CRAL/TRIO N-terminal domain"/>
    <property type="match status" value="1"/>
</dbReference>
<dbReference type="InterPro" id="IPR036273">
    <property type="entry name" value="CRAL/TRIO_N_dom_sf"/>
</dbReference>
<dbReference type="Pfam" id="PF03765">
    <property type="entry name" value="CRAL_TRIO_N"/>
    <property type="match status" value="1"/>
</dbReference>
<feature type="compositionally biased region" description="Low complexity" evidence="17">
    <location>
        <begin position="397"/>
        <end position="418"/>
    </location>
</feature>
<evidence type="ECO:0000256" key="15">
    <source>
        <dbReference type="ARBA" id="ARBA00024180"/>
    </source>
</evidence>
<dbReference type="SUPFAM" id="SSF52087">
    <property type="entry name" value="CRAL/TRIO domain"/>
    <property type="match status" value="1"/>
</dbReference>
<dbReference type="InterPro" id="IPR036865">
    <property type="entry name" value="CRAL-TRIO_dom_sf"/>
</dbReference>
<evidence type="ECO:0000256" key="8">
    <source>
        <dbReference type="ARBA" id="ARBA00022723"/>
    </source>
</evidence>
<evidence type="ECO:0000313" key="20">
    <source>
        <dbReference type="Proteomes" id="UP000242877"/>
    </source>
</evidence>
<dbReference type="VEuPathDB" id="FungiDB:AAP_05922"/>
<feature type="compositionally biased region" description="Low complexity" evidence="17">
    <location>
        <begin position="97"/>
        <end position="109"/>
    </location>
</feature>
<keyword evidence="5 16" id="KW-0813">Transport</keyword>
<reference evidence="19 20" key="1">
    <citation type="journal article" date="2016" name="Genome Biol. Evol.">
        <title>Divergent and convergent evolution of fungal pathogenicity.</title>
        <authorList>
            <person name="Shang Y."/>
            <person name="Xiao G."/>
            <person name="Zheng P."/>
            <person name="Cen K."/>
            <person name="Zhan S."/>
            <person name="Wang C."/>
        </authorList>
    </citation>
    <scope>NUCLEOTIDE SEQUENCE [LARGE SCALE GENOMIC DNA]</scope>
    <source>
        <strain evidence="19 20">ARSEF 7405</strain>
    </source>
</reference>
<evidence type="ECO:0000256" key="6">
    <source>
        <dbReference type="ARBA" id="ARBA00022490"/>
    </source>
</evidence>
<dbReference type="GO" id="GO:0005789">
    <property type="term" value="C:endoplasmic reticulum membrane"/>
    <property type="evidence" value="ECO:0007669"/>
    <property type="project" value="UniProtKB-SubCell"/>
</dbReference>
<dbReference type="EMBL" id="AZGZ01000039">
    <property type="protein sequence ID" value="KZZ87067.1"/>
    <property type="molecule type" value="Genomic_DNA"/>
</dbReference>
<evidence type="ECO:0000256" key="4">
    <source>
        <dbReference type="ARBA" id="ARBA00018320"/>
    </source>
</evidence>
<evidence type="ECO:0000313" key="19">
    <source>
        <dbReference type="EMBL" id="KZZ87067.1"/>
    </source>
</evidence>
<feature type="compositionally biased region" description="Basic and acidic residues" evidence="17">
    <location>
        <begin position="448"/>
        <end position="482"/>
    </location>
</feature>